<keyword evidence="2" id="KW-1185">Reference proteome</keyword>
<evidence type="ECO:0000313" key="1">
    <source>
        <dbReference type="EMBL" id="GIX68729.1"/>
    </source>
</evidence>
<reference evidence="1 2" key="1">
    <citation type="submission" date="2021-06" db="EMBL/GenBank/DDBJ databases">
        <title>Caerostris darwini draft genome.</title>
        <authorList>
            <person name="Kono N."/>
            <person name="Arakawa K."/>
        </authorList>
    </citation>
    <scope>NUCLEOTIDE SEQUENCE [LARGE SCALE GENOMIC DNA]</scope>
</reference>
<organism evidence="1 2">
    <name type="scientific">Caerostris darwini</name>
    <dbReference type="NCBI Taxonomy" id="1538125"/>
    <lineage>
        <taxon>Eukaryota</taxon>
        <taxon>Metazoa</taxon>
        <taxon>Ecdysozoa</taxon>
        <taxon>Arthropoda</taxon>
        <taxon>Chelicerata</taxon>
        <taxon>Arachnida</taxon>
        <taxon>Araneae</taxon>
        <taxon>Araneomorphae</taxon>
        <taxon>Entelegynae</taxon>
        <taxon>Araneoidea</taxon>
        <taxon>Araneidae</taxon>
        <taxon>Caerostris</taxon>
    </lineage>
</organism>
<dbReference type="Proteomes" id="UP001054837">
    <property type="component" value="Unassembled WGS sequence"/>
</dbReference>
<protein>
    <submittedName>
        <fullName evidence="1">Uncharacterized protein</fullName>
    </submittedName>
</protein>
<dbReference type="EMBL" id="BPLQ01000194">
    <property type="protein sequence ID" value="GIX68729.1"/>
    <property type="molecule type" value="Genomic_DNA"/>
</dbReference>
<sequence>MKQMEMEKAIEISVRSDEETAKRVWGREGEKSTIKQAVSKTVGVKQFSGALTIANCSKLRVKDVMLHGKKQNLLCGVLKKGCSIWIFFFKYVGSQVNKQQVL</sequence>
<gene>
    <name evidence="1" type="ORF">CDAR_199511</name>
</gene>
<name>A0AAV4MD46_9ARAC</name>
<comment type="caution">
    <text evidence="1">The sequence shown here is derived from an EMBL/GenBank/DDBJ whole genome shotgun (WGS) entry which is preliminary data.</text>
</comment>
<accession>A0AAV4MD46</accession>
<dbReference type="AlphaFoldDB" id="A0AAV4MD46"/>
<evidence type="ECO:0000313" key="2">
    <source>
        <dbReference type="Proteomes" id="UP001054837"/>
    </source>
</evidence>
<proteinExistence type="predicted"/>